<comment type="caution">
    <text evidence="2">The sequence shown here is derived from an EMBL/GenBank/DDBJ whole genome shotgun (WGS) entry which is preliminary data.</text>
</comment>
<accession>A0AAP0IBT6</accession>
<organism evidence="2 3">
    <name type="scientific">Stephania cephalantha</name>
    <dbReference type="NCBI Taxonomy" id="152367"/>
    <lineage>
        <taxon>Eukaryota</taxon>
        <taxon>Viridiplantae</taxon>
        <taxon>Streptophyta</taxon>
        <taxon>Embryophyta</taxon>
        <taxon>Tracheophyta</taxon>
        <taxon>Spermatophyta</taxon>
        <taxon>Magnoliopsida</taxon>
        <taxon>Ranunculales</taxon>
        <taxon>Menispermaceae</taxon>
        <taxon>Menispermoideae</taxon>
        <taxon>Cissampelideae</taxon>
        <taxon>Stephania</taxon>
    </lineage>
</organism>
<sequence>MKEGELTTKECEDDRGAKQRQLGSERTTGSKDGARVRRRREDDQELADPGARRHRRPGERGADQGRAEARGCGTIGRRREDDDRGRGRRWIREDDEVEAGGVRGRRRLSGGATMSLTTTADRRLEEDDWCE</sequence>
<evidence type="ECO:0000256" key="1">
    <source>
        <dbReference type="SAM" id="MobiDB-lite"/>
    </source>
</evidence>
<dbReference type="AlphaFoldDB" id="A0AAP0IBT6"/>
<feature type="compositionally biased region" description="Basic and acidic residues" evidence="1">
    <location>
        <begin position="28"/>
        <end position="42"/>
    </location>
</feature>
<proteinExistence type="predicted"/>
<protein>
    <submittedName>
        <fullName evidence="2">Uncharacterized protein</fullName>
    </submittedName>
</protein>
<dbReference type="EMBL" id="JBBNAG010000008">
    <property type="protein sequence ID" value="KAK9112347.1"/>
    <property type="molecule type" value="Genomic_DNA"/>
</dbReference>
<name>A0AAP0IBT6_9MAGN</name>
<reference evidence="2 3" key="1">
    <citation type="submission" date="2024-01" db="EMBL/GenBank/DDBJ databases">
        <title>Genome assemblies of Stephania.</title>
        <authorList>
            <person name="Yang L."/>
        </authorList>
    </citation>
    <scope>NUCLEOTIDE SEQUENCE [LARGE SCALE GENOMIC DNA]</scope>
    <source>
        <strain evidence="2">JXDWG</strain>
        <tissue evidence="2">Leaf</tissue>
    </source>
</reference>
<gene>
    <name evidence="2" type="ORF">Scep_019866</name>
</gene>
<evidence type="ECO:0000313" key="2">
    <source>
        <dbReference type="EMBL" id="KAK9112347.1"/>
    </source>
</evidence>
<evidence type="ECO:0000313" key="3">
    <source>
        <dbReference type="Proteomes" id="UP001419268"/>
    </source>
</evidence>
<feature type="compositionally biased region" description="Basic and acidic residues" evidence="1">
    <location>
        <begin position="58"/>
        <end position="69"/>
    </location>
</feature>
<dbReference type="Proteomes" id="UP001419268">
    <property type="component" value="Unassembled WGS sequence"/>
</dbReference>
<keyword evidence="3" id="KW-1185">Reference proteome</keyword>
<feature type="compositionally biased region" description="Basic and acidic residues" evidence="1">
    <location>
        <begin position="1"/>
        <end position="17"/>
    </location>
</feature>
<feature type="region of interest" description="Disordered" evidence="1">
    <location>
        <begin position="1"/>
        <end position="131"/>
    </location>
</feature>